<dbReference type="EC" id="3.1.1.-" evidence="5"/>
<gene>
    <name evidence="8" type="ORF">CANTADRAFT_28963</name>
</gene>
<dbReference type="GO" id="GO:0016020">
    <property type="term" value="C:membrane"/>
    <property type="evidence" value="ECO:0007669"/>
    <property type="project" value="UniProtKB-SubCell"/>
</dbReference>
<keyword evidence="9" id="KW-1185">Reference proteome</keyword>
<evidence type="ECO:0000259" key="7">
    <source>
        <dbReference type="PROSITE" id="PS51635"/>
    </source>
</evidence>
<feature type="non-terminal residue" evidence="8">
    <location>
        <position position="766"/>
    </location>
</feature>
<dbReference type="FunFam" id="3.40.1090.10:FF:000036">
    <property type="entry name" value="Patatin-like phospholipase domain-containing protein"/>
    <property type="match status" value="1"/>
</dbReference>
<dbReference type="GO" id="GO:0004806">
    <property type="term" value="F:triacylglycerol lipase activity"/>
    <property type="evidence" value="ECO:0007669"/>
    <property type="project" value="InterPro"/>
</dbReference>
<feature type="short sequence motif" description="GXSXG" evidence="4">
    <location>
        <begin position="192"/>
        <end position="196"/>
    </location>
</feature>
<comment type="subcellular location">
    <subcellularLocation>
        <location evidence="5">Membrane</location>
        <topology evidence="5">Single-pass membrane protein</topology>
    </subcellularLocation>
</comment>
<name>A0A1E4SPM5_9ASCO</name>
<comment type="similarity">
    <text evidence="5">Belongs to the PLPL family.</text>
</comment>
<dbReference type="PANTHER" id="PTHR14226:SF10">
    <property type="entry name" value="TRIACYLGLYCEROL LIPASE 4-RELATED"/>
    <property type="match status" value="1"/>
</dbReference>
<comment type="function">
    <text evidence="5">Lipid hydrolase.</text>
</comment>
<keyword evidence="2 4" id="KW-0442">Lipid degradation</keyword>
<dbReference type="Pfam" id="PF11815">
    <property type="entry name" value="DUF3336"/>
    <property type="match status" value="1"/>
</dbReference>
<keyword evidence="1 4" id="KW-0378">Hydrolase</keyword>
<dbReference type="PANTHER" id="PTHR14226">
    <property type="entry name" value="NEUROPATHY TARGET ESTERASE/SWISS CHEESE D.MELANOGASTER"/>
    <property type="match status" value="1"/>
</dbReference>
<dbReference type="AlphaFoldDB" id="A0A1E4SPM5"/>
<dbReference type="Pfam" id="PF01734">
    <property type="entry name" value="Patatin"/>
    <property type="match status" value="1"/>
</dbReference>
<protein>
    <recommendedName>
        <fullName evidence="5">Patatin-like phospholipase domain-containing protein</fullName>
        <ecNumber evidence="5">3.1.1.-</ecNumber>
    </recommendedName>
</protein>
<dbReference type="InterPro" id="IPR021771">
    <property type="entry name" value="Triacylglycerol_lipase_N"/>
</dbReference>
<feature type="active site" description="Nucleophile" evidence="4">
    <location>
        <position position="194"/>
    </location>
</feature>
<comment type="caution">
    <text evidence="4">Lacks conserved residue(s) required for the propagation of feature annotation.</text>
</comment>
<feature type="compositionally biased region" description="Basic and acidic residues" evidence="6">
    <location>
        <begin position="646"/>
        <end position="655"/>
    </location>
</feature>
<dbReference type="InterPro" id="IPR050301">
    <property type="entry name" value="NTE"/>
</dbReference>
<dbReference type="GO" id="GO:0006641">
    <property type="term" value="P:triglyceride metabolic process"/>
    <property type="evidence" value="ECO:0007669"/>
    <property type="project" value="UniProtKB-ARBA"/>
</dbReference>
<evidence type="ECO:0000256" key="5">
    <source>
        <dbReference type="RuleBase" id="RU362055"/>
    </source>
</evidence>
<dbReference type="InterPro" id="IPR002641">
    <property type="entry name" value="PNPLA_dom"/>
</dbReference>
<dbReference type="CDD" id="cd07230">
    <property type="entry name" value="Pat_TGL4-5_like"/>
    <property type="match status" value="1"/>
</dbReference>
<feature type="active site" description="Proton acceptor" evidence="4">
    <location>
        <position position="359"/>
    </location>
</feature>
<dbReference type="SUPFAM" id="SSF52151">
    <property type="entry name" value="FabD/lysophospholipase-like"/>
    <property type="match status" value="1"/>
</dbReference>
<evidence type="ECO:0000256" key="1">
    <source>
        <dbReference type="ARBA" id="ARBA00022801"/>
    </source>
</evidence>
<accession>A0A1E4SPM5</accession>
<sequence>LKSIPLLNKFLPGKDEKQLLIESLLEQQRKCTSYKNWYQISLKLDELLNNNSWKSNPESDLYDHNLIFKNLSEMRNARLANDYKLLLYVIRTKWIRNLGNMGDINLYRHSYVGTKRLIEEYINECQTSLDYLINDPRVNLEDSYLLGMLIQTRRNIGRTALVLSGGSTFGIFHIGVLITLLEANLLPRIISGSSAGSIVASILCCHTNEETPELLSGLTQKTFNIFGEEEPDSDGDQALCSHSKFKRLLNNLSHLIKYGTLFDMSGLKNTMIEFIGDLTFREAYNRTGKILNITVSPASIHEQTRLLNYLTAPNCLIWSAVCASCSLPGFFPSNSIYEKTPRTNEVHEWNNDASMKYVDGSVDNDLPITRLSEMFNVDNIIAVQVNPHVVPILKVSVGNIGGEIENHLSSRFKGFLNNVYDFMSCEVIHYLQLLNEMDIYKNLSNKLISILSQNYSGDITILADFKPSDFAKVFDNPTSEFLLEFIVRGARASWPKVTVINNYCGVEFALDKAISLLRGRLITSVRHTSKHKKSVSGDKLITFKEDKNIHTLVSSPVLSNETGEFESTPENFNKTPPAFKRHSTSSDIFKKKNLQAAGNISQSNTWHQGFNKTKKKFTKGKSTTSLASLGVPIQSPASDDSTLLNDDDHKEEHFVRSNSMDQKKYGRRNIKKAKSSSNFLGNDISKSGSKSPMKVKIQRFQSERVPSHIVNPYLESMPLPDSPKKICNVENKDKANFPKLSANNSNRNSFVGLSRLKENDFVSKSS</sequence>
<feature type="compositionally biased region" description="Basic residues" evidence="6">
    <location>
        <begin position="665"/>
        <end position="674"/>
    </location>
</feature>
<dbReference type="STRING" id="984487.A0A1E4SPM5"/>
<proteinExistence type="inferred from homology"/>
<keyword evidence="3 4" id="KW-0443">Lipid metabolism</keyword>
<feature type="domain" description="PNPLA" evidence="7">
    <location>
        <begin position="161"/>
        <end position="372"/>
    </location>
</feature>
<feature type="region of interest" description="Disordered" evidence="6">
    <location>
        <begin position="561"/>
        <end position="582"/>
    </location>
</feature>
<feature type="compositionally biased region" description="Polar residues" evidence="6">
    <location>
        <begin position="675"/>
        <end position="690"/>
    </location>
</feature>
<feature type="compositionally biased region" description="Polar residues" evidence="6">
    <location>
        <begin position="635"/>
        <end position="644"/>
    </location>
</feature>
<evidence type="ECO:0000256" key="4">
    <source>
        <dbReference type="PROSITE-ProRule" id="PRU01161"/>
    </source>
</evidence>
<feature type="region of interest" description="Disordered" evidence="6">
    <location>
        <begin position="604"/>
        <end position="693"/>
    </location>
</feature>
<dbReference type="RefSeq" id="XP_020066602.1">
    <property type="nucleotide sequence ID" value="XM_020208267.1"/>
</dbReference>
<feature type="non-terminal residue" evidence="8">
    <location>
        <position position="1"/>
    </location>
</feature>
<organism evidence="8 9">
    <name type="scientific">Suhomyces tanzawaensis NRRL Y-17324</name>
    <dbReference type="NCBI Taxonomy" id="984487"/>
    <lineage>
        <taxon>Eukaryota</taxon>
        <taxon>Fungi</taxon>
        <taxon>Dikarya</taxon>
        <taxon>Ascomycota</taxon>
        <taxon>Saccharomycotina</taxon>
        <taxon>Pichiomycetes</taxon>
        <taxon>Debaryomycetaceae</taxon>
        <taxon>Suhomyces</taxon>
    </lineage>
</organism>
<dbReference type="Gene3D" id="3.40.1090.10">
    <property type="entry name" value="Cytosolic phospholipase A2 catalytic domain"/>
    <property type="match status" value="1"/>
</dbReference>
<evidence type="ECO:0000256" key="6">
    <source>
        <dbReference type="SAM" id="MobiDB-lite"/>
    </source>
</evidence>
<evidence type="ECO:0000313" key="8">
    <source>
        <dbReference type="EMBL" id="ODV81480.1"/>
    </source>
</evidence>
<dbReference type="GeneID" id="30982404"/>
<evidence type="ECO:0000256" key="2">
    <source>
        <dbReference type="ARBA" id="ARBA00022963"/>
    </source>
</evidence>
<dbReference type="Proteomes" id="UP000094285">
    <property type="component" value="Unassembled WGS sequence"/>
</dbReference>
<dbReference type="PROSITE" id="PS51635">
    <property type="entry name" value="PNPLA"/>
    <property type="match status" value="1"/>
</dbReference>
<reference evidence="9" key="1">
    <citation type="submission" date="2016-05" db="EMBL/GenBank/DDBJ databases">
        <title>Comparative genomics of biotechnologically important yeasts.</title>
        <authorList>
            <consortium name="DOE Joint Genome Institute"/>
            <person name="Riley R."/>
            <person name="Haridas S."/>
            <person name="Wolfe K.H."/>
            <person name="Lopes M.R."/>
            <person name="Hittinger C.T."/>
            <person name="Goker M."/>
            <person name="Salamov A."/>
            <person name="Wisecaver J."/>
            <person name="Long T.M."/>
            <person name="Aerts A.L."/>
            <person name="Barry K."/>
            <person name="Choi C."/>
            <person name="Clum A."/>
            <person name="Coughlan A.Y."/>
            <person name="Deshpande S."/>
            <person name="Douglass A.P."/>
            <person name="Hanson S.J."/>
            <person name="Klenk H.-P."/>
            <person name="Labutti K."/>
            <person name="Lapidus A."/>
            <person name="Lindquist E."/>
            <person name="Lipzen A."/>
            <person name="Meier-Kolthoff J.P."/>
            <person name="Ohm R.A."/>
            <person name="Otillar R.P."/>
            <person name="Pangilinan J."/>
            <person name="Peng Y."/>
            <person name="Rokas A."/>
            <person name="Rosa C.A."/>
            <person name="Scheuner C."/>
            <person name="Sibirny A.A."/>
            <person name="Slot J.C."/>
            <person name="Stielow J.B."/>
            <person name="Sun H."/>
            <person name="Kurtzman C.P."/>
            <person name="Blackwell M."/>
            <person name="Grigoriev I.V."/>
            <person name="Jeffries T.W."/>
        </authorList>
    </citation>
    <scope>NUCLEOTIDE SEQUENCE [LARGE SCALE GENOMIC DNA]</scope>
    <source>
        <strain evidence="9">NRRL Y-17324</strain>
    </source>
</reference>
<dbReference type="GO" id="GO:0016042">
    <property type="term" value="P:lipid catabolic process"/>
    <property type="evidence" value="ECO:0007669"/>
    <property type="project" value="UniProtKB-UniRule"/>
</dbReference>
<dbReference type="InterPro" id="IPR016035">
    <property type="entry name" value="Acyl_Trfase/lysoPLipase"/>
</dbReference>
<dbReference type="OrthoDB" id="10049244at2759"/>
<dbReference type="EMBL" id="KV453909">
    <property type="protein sequence ID" value="ODV81480.1"/>
    <property type="molecule type" value="Genomic_DNA"/>
</dbReference>
<evidence type="ECO:0000256" key="3">
    <source>
        <dbReference type="ARBA" id="ARBA00023098"/>
    </source>
</evidence>
<evidence type="ECO:0000313" key="9">
    <source>
        <dbReference type="Proteomes" id="UP000094285"/>
    </source>
</evidence>